<keyword evidence="2" id="KW-1185">Reference proteome</keyword>
<proteinExistence type="predicted"/>
<sequence>MKRAVDAMRARPEHPFTTAELAAEARVGVRWLQEAFGRYVGLPPMAYLRAVRLERAHADLAAADPYTTTVADIAHRWGFGHLGRFADQYRTKYGRVPSVTLREAGDSRGD</sequence>
<accession>A0ACD5AK95</accession>
<dbReference type="EMBL" id="CP146022">
    <property type="protein sequence ID" value="WWQ67631.1"/>
    <property type="molecule type" value="Genomic_DNA"/>
</dbReference>
<evidence type="ECO:0000313" key="1">
    <source>
        <dbReference type="EMBL" id="WWQ67631.1"/>
    </source>
</evidence>
<dbReference type="Proteomes" id="UP001432251">
    <property type="component" value="Chromosome"/>
</dbReference>
<protein>
    <submittedName>
        <fullName evidence="1">Helix-turn-helix transcriptional regulator</fullName>
    </submittedName>
</protein>
<name>A0ACD5AK95_9ACTN</name>
<evidence type="ECO:0000313" key="2">
    <source>
        <dbReference type="Proteomes" id="UP001432251"/>
    </source>
</evidence>
<gene>
    <name evidence="1" type="ORF">V2W30_32700</name>
</gene>
<organism evidence="1 2">
    <name type="scientific">Streptomyces citrinus</name>
    <dbReference type="NCBI Taxonomy" id="3118173"/>
    <lineage>
        <taxon>Bacteria</taxon>
        <taxon>Bacillati</taxon>
        <taxon>Actinomycetota</taxon>
        <taxon>Actinomycetes</taxon>
        <taxon>Kitasatosporales</taxon>
        <taxon>Streptomycetaceae</taxon>
        <taxon>Streptomyces</taxon>
    </lineage>
</organism>
<reference evidence="1" key="1">
    <citation type="journal article" date="2025" name="Int. J. Syst. Evol. Microbiol.">
        <title>Streptomyces citrinus sp. nov., with yellow diffusible pigment.</title>
        <authorList>
            <person name="He Y."/>
            <person name="Yang E."/>
            <person name="Xu J."/>
            <person name="Sun Y."/>
            <person name="Sun L."/>
        </authorList>
    </citation>
    <scope>NUCLEOTIDE SEQUENCE</scope>
    <source>
        <strain evidence="1">Q6</strain>
    </source>
</reference>